<dbReference type="AlphaFoldDB" id="A0A1Y2IBW9"/>
<dbReference type="Proteomes" id="UP000193067">
    <property type="component" value="Unassembled WGS sequence"/>
</dbReference>
<reference evidence="2 3" key="1">
    <citation type="journal article" date="2015" name="Biotechnol. Biofuels">
        <title>Enhanced degradation of softwood versus hardwood by the white-rot fungus Pycnoporus coccineus.</title>
        <authorList>
            <person name="Couturier M."/>
            <person name="Navarro D."/>
            <person name="Chevret D."/>
            <person name="Henrissat B."/>
            <person name="Piumi F."/>
            <person name="Ruiz-Duenas F.J."/>
            <person name="Martinez A.T."/>
            <person name="Grigoriev I.V."/>
            <person name="Riley R."/>
            <person name="Lipzen A."/>
            <person name="Berrin J.G."/>
            <person name="Master E.R."/>
            <person name="Rosso M.N."/>
        </authorList>
    </citation>
    <scope>NUCLEOTIDE SEQUENCE [LARGE SCALE GENOMIC DNA]</scope>
    <source>
        <strain evidence="2 3">BRFM310</strain>
    </source>
</reference>
<evidence type="ECO:0000313" key="3">
    <source>
        <dbReference type="Proteomes" id="UP000193067"/>
    </source>
</evidence>
<organism evidence="2 3">
    <name type="scientific">Trametes coccinea (strain BRFM310)</name>
    <name type="common">Pycnoporus coccineus</name>
    <dbReference type="NCBI Taxonomy" id="1353009"/>
    <lineage>
        <taxon>Eukaryota</taxon>
        <taxon>Fungi</taxon>
        <taxon>Dikarya</taxon>
        <taxon>Basidiomycota</taxon>
        <taxon>Agaricomycotina</taxon>
        <taxon>Agaricomycetes</taxon>
        <taxon>Polyporales</taxon>
        <taxon>Polyporaceae</taxon>
        <taxon>Trametes</taxon>
    </lineage>
</organism>
<feature type="region of interest" description="Disordered" evidence="1">
    <location>
        <begin position="172"/>
        <end position="203"/>
    </location>
</feature>
<gene>
    <name evidence="2" type="ORF">PYCCODRAFT_1480792</name>
</gene>
<name>A0A1Y2IBW9_TRAC3</name>
<evidence type="ECO:0000256" key="1">
    <source>
        <dbReference type="SAM" id="MobiDB-lite"/>
    </source>
</evidence>
<proteinExistence type="predicted"/>
<dbReference type="EMBL" id="KZ084141">
    <property type="protein sequence ID" value="OSC98193.1"/>
    <property type="molecule type" value="Genomic_DNA"/>
</dbReference>
<protein>
    <submittedName>
        <fullName evidence="2">Uncharacterized protein</fullName>
    </submittedName>
</protein>
<keyword evidence="3" id="KW-1185">Reference proteome</keyword>
<evidence type="ECO:0000313" key="2">
    <source>
        <dbReference type="EMBL" id="OSC98193.1"/>
    </source>
</evidence>
<accession>A0A1Y2IBW9</accession>
<dbReference type="OrthoDB" id="2984821at2759"/>
<feature type="compositionally biased region" description="Basic residues" evidence="1">
    <location>
        <begin position="172"/>
        <end position="185"/>
    </location>
</feature>
<sequence>MYTNIDYAIATVKERGHALTVPNVLAAYMQCVSHATPEDTADPNAIAQAAIASFERAMDKYPAPAPPRLAKTNTATVMSATNPHSSEKAIDPAAAIEHECCRRPFSSEVAQLRNEYRKALWRVPDADYSGCTCPSCGSLLKVRSNAVRKISSDEEDSLLRWNVTAPVRAPRTQKVKKVARKKARAPKNVPLDPYAPSSSTTIL</sequence>